<dbReference type="InterPro" id="IPR053144">
    <property type="entry name" value="Acetyltransferase_Butenolide"/>
</dbReference>
<dbReference type="Pfam" id="PF13508">
    <property type="entry name" value="Acetyltransf_7"/>
    <property type="match status" value="1"/>
</dbReference>
<name>A0ABY4RHI8_9BACL</name>
<dbReference type="RefSeq" id="WP_249864038.1">
    <property type="nucleotide sequence ID" value="NZ_CP027059.1"/>
</dbReference>
<sequence>MNGTDESIVISSDKSLLQLDVVLGFLSRSYWANKRSQERIRKSIDNSICYGAYADGRQVAFARVVTDGATMYWLCDVFVDEAYRGRQIGKKLVQAIVQSDELKDLMGILGTADAHGLYEQFDFQRDQERMMRRMPDFVRKTGKR</sequence>
<dbReference type="InterPro" id="IPR016181">
    <property type="entry name" value="Acyl_CoA_acyltransferase"/>
</dbReference>
<evidence type="ECO:0000313" key="2">
    <source>
        <dbReference type="EMBL" id="UQZ81837.1"/>
    </source>
</evidence>
<dbReference type="Proteomes" id="UP001057134">
    <property type="component" value="Chromosome"/>
</dbReference>
<accession>A0ABY4RHI8</accession>
<dbReference type="EMBL" id="CP027059">
    <property type="protein sequence ID" value="UQZ81837.1"/>
    <property type="molecule type" value="Genomic_DNA"/>
</dbReference>
<reference evidence="2" key="2">
    <citation type="journal article" date="2021" name="J Anim Sci Technol">
        <title>Complete genome sequence of Paenibacillus konkukensis sp. nov. SK3146 as a potential probiotic strain.</title>
        <authorList>
            <person name="Jung H.I."/>
            <person name="Park S."/>
            <person name="Niu K.M."/>
            <person name="Lee S.W."/>
            <person name="Kothari D."/>
            <person name="Yi K.J."/>
            <person name="Kim S.K."/>
        </authorList>
    </citation>
    <scope>NUCLEOTIDE SEQUENCE</scope>
    <source>
        <strain evidence="2">SK3146</strain>
    </source>
</reference>
<evidence type="ECO:0000259" key="1">
    <source>
        <dbReference type="PROSITE" id="PS51186"/>
    </source>
</evidence>
<dbReference type="InterPro" id="IPR000182">
    <property type="entry name" value="GNAT_dom"/>
</dbReference>
<dbReference type="SUPFAM" id="SSF55729">
    <property type="entry name" value="Acyl-CoA N-acyltransferases (Nat)"/>
    <property type="match status" value="1"/>
</dbReference>
<dbReference type="PANTHER" id="PTHR43233:SF1">
    <property type="entry name" value="FAMILY N-ACETYLTRANSFERASE, PUTATIVE (AFU_ORTHOLOGUE AFUA_6G03350)-RELATED"/>
    <property type="match status" value="1"/>
</dbReference>
<dbReference type="PANTHER" id="PTHR43233">
    <property type="entry name" value="FAMILY N-ACETYLTRANSFERASE, PUTATIVE (AFU_ORTHOLOGUE AFUA_6G03350)-RELATED"/>
    <property type="match status" value="1"/>
</dbReference>
<feature type="domain" description="N-acetyltransferase" evidence="1">
    <location>
        <begin position="8"/>
        <end position="139"/>
    </location>
</feature>
<dbReference type="Gene3D" id="3.40.630.30">
    <property type="match status" value="1"/>
</dbReference>
<protein>
    <submittedName>
        <fullName evidence="2">Acetyltransferase (GNAT) family protein</fullName>
    </submittedName>
</protein>
<keyword evidence="3" id="KW-1185">Reference proteome</keyword>
<dbReference type="PROSITE" id="PS51186">
    <property type="entry name" value="GNAT"/>
    <property type="match status" value="1"/>
</dbReference>
<proteinExistence type="predicted"/>
<evidence type="ECO:0000313" key="3">
    <source>
        <dbReference type="Proteomes" id="UP001057134"/>
    </source>
</evidence>
<reference evidence="2" key="1">
    <citation type="submission" date="2018-02" db="EMBL/GenBank/DDBJ databases">
        <authorList>
            <person name="Kim S.-K."/>
            <person name="Jung H.-I."/>
            <person name="Lee S.-W."/>
        </authorList>
    </citation>
    <scope>NUCLEOTIDE SEQUENCE</scope>
    <source>
        <strain evidence="2">SK3146</strain>
    </source>
</reference>
<dbReference type="CDD" id="cd04301">
    <property type="entry name" value="NAT_SF"/>
    <property type="match status" value="1"/>
</dbReference>
<gene>
    <name evidence="2" type="ORF">SK3146_00993</name>
</gene>
<organism evidence="2 3">
    <name type="scientific">Paenibacillus konkukensis</name>
    <dbReference type="NCBI Taxonomy" id="2020716"/>
    <lineage>
        <taxon>Bacteria</taxon>
        <taxon>Bacillati</taxon>
        <taxon>Bacillota</taxon>
        <taxon>Bacilli</taxon>
        <taxon>Bacillales</taxon>
        <taxon>Paenibacillaceae</taxon>
        <taxon>Paenibacillus</taxon>
    </lineage>
</organism>